<dbReference type="OrthoDB" id="10572964at2759"/>
<reference evidence="3" key="1">
    <citation type="journal article" date="2019" name="Nat. Commun.">
        <title>The genome of broomcorn millet.</title>
        <authorList>
            <person name="Zou C."/>
            <person name="Miki D."/>
            <person name="Li D."/>
            <person name="Tang Q."/>
            <person name="Xiao L."/>
            <person name="Rajput S."/>
            <person name="Deng P."/>
            <person name="Jia W."/>
            <person name="Huang R."/>
            <person name="Zhang M."/>
            <person name="Sun Y."/>
            <person name="Hu J."/>
            <person name="Fu X."/>
            <person name="Schnable P.S."/>
            <person name="Li F."/>
            <person name="Zhang H."/>
            <person name="Feng B."/>
            <person name="Zhu X."/>
            <person name="Liu R."/>
            <person name="Schnable J.C."/>
            <person name="Zhu J.-K."/>
            <person name="Zhang H."/>
        </authorList>
    </citation>
    <scope>NUCLEOTIDE SEQUENCE [LARGE SCALE GENOMIC DNA]</scope>
</reference>
<organism evidence="2 3">
    <name type="scientific">Panicum miliaceum</name>
    <name type="common">Proso millet</name>
    <name type="synonym">Broomcorn millet</name>
    <dbReference type="NCBI Taxonomy" id="4540"/>
    <lineage>
        <taxon>Eukaryota</taxon>
        <taxon>Viridiplantae</taxon>
        <taxon>Streptophyta</taxon>
        <taxon>Embryophyta</taxon>
        <taxon>Tracheophyta</taxon>
        <taxon>Spermatophyta</taxon>
        <taxon>Magnoliopsida</taxon>
        <taxon>Liliopsida</taxon>
        <taxon>Poales</taxon>
        <taxon>Poaceae</taxon>
        <taxon>PACMAD clade</taxon>
        <taxon>Panicoideae</taxon>
        <taxon>Panicodae</taxon>
        <taxon>Paniceae</taxon>
        <taxon>Panicinae</taxon>
        <taxon>Panicum</taxon>
        <taxon>Panicum sect. Panicum</taxon>
    </lineage>
</organism>
<sequence length="162" mass="16681">MRRAAVDGSRPRACRWQRARPCAASPSASLARAAAAVPRPIARPHPAARRPRLLPSPITFVPALPLPLPPALGLPRPCSPPPGRRTLPSDPSAAARCPPSSSPRATRPWLPVMDLIDALTGDSMAKSSASAAGCVASPLDLRQAKPGNGCLVATCGNKLATG</sequence>
<evidence type="ECO:0000256" key="1">
    <source>
        <dbReference type="SAM" id="MobiDB-lite"/>
    </source>
</evidence>
<keyword evidence="3" id="KW-1185">Reference proteome</keyword>
<evidence type="ECO:0000313" key="2">
    <source>
        <dbReference type="EMBL" id="RLN33996.1"/>
    </source>
</evidence>
<name>A0A3L6TAY7_PANMI</name>
<dbReference type="Proteomes" id="UP000275267">
    <property type="component" value="Unassembled WGS sequence"/>
</dbReference>
<feature type="region of interest" description="Disordered" evidence="1">
    <location>
        <begin position="75"/>
        <end position="106"/>
    </location>
</feature>
<dbReference type="AlphaFoldDB" id="A0A3L6TAY7"/>
<accession>A0A3L6TAY7</accession>
<dbReference type="EMBL" id="PQIB02000002">
    <property type="protein sequence ID" value="RLN33996.1"/>
    <property type="molecule type" value="Genomic_DNA"/>
</dbReference>
<feature type="compositionally biased region" description="Low complexity" evidence="1">
    <location>
        <begin position="88"/>
        <end position="106"/>
    </location>
</feature>
<gene>
    <name evidence="2" type="ORF">C2845_PM03G07890</name>
</gene>
<evidence type="ECO:0000313" key="3">
    <source>
        <dbReference type="Proteomes" id="UP000275267"/>
    </source>
</evidence>
<proteinExistence type="predicted"/>
<protein>
    <submittedName>
        <fullName evidence="2">Uncharacterized protein</fullName>
    </submittedName>
</protein>
<comment type="caution">
    <text evidence="2">The sequence shown here is derived from an EMBL/GenBank/DDBJ whole genome shotgun (WGS) entry which is preliminary data.</text>
</comment>